<keyword evidence="2" id="KW-1185">Reference proteome</keyword>
<dbReference type="EMBL" id="JAMZIH010005457">
    <property type="protein sequence ID" value="KAJ1675151.1"/>
    <property type="molecule type" value="Genomic_DNA"/>
</dbReference>
<accession>A0ACC1HHN1</accession>
<proteinExistence type="predicted"/>
<keyword evidence="1" id="KW-0347">Helicase</keyword>
<organism evidence="1 2">
    <name type="scientific">Spiromyces aspiralis</name>
    <dbReference type="NCBI Taxonomy" id="68401"/>
    <lineage>
        <taxon>Eukaryota</taxon>
        <taxon>Fungi</taxon>
        <taxon>Fungi incertae sedis</taxon>
        <taxon>Zoopagomycota</taxon>
        <taxon>Kickxellomycotina</taxon>
        <taxon>Kickxellomycetes</taxon>
        <taxon>Kickxellales</taxon>
        <taxon>Kickxellaceae</taxon>
        <taxon>Spiromyces</taxon>
    </lineage>
</organism>
<name>A0ACC1HHN1_9FUNG</name>
<reference evidence="1" key="1">
    <citation type="submission" date="2022-06" db="EMBL/GenBank/DDBJ databases">
        <title>Phylogenomic reconstructions and comparative analyses of Kickxellomycotina fungi.</title>
        <authorList>
            <person name="Reynolds N.K."/>
            <person name="Stajich J.E."/>
            <person name="Barry K."/>
            <person name="Grigoriev I.V."/>
            <person name="Crous P."/>
            <person name="Smith M.E."/>
        </authorList>
    </citation>
    <scope>NUCLEOTIDE SEQUENCE</scope>
    <source>
        <strain evidence="1">RSA 2271</strain>
    </source>
</reference>
<keyword evidence="1" id="KW-0067">ATP-binding</keyword>
<dbReference type="Proteomes" id="UP001145114">
    <property type="component" value="Unassembled WGS sequence"/>
</dbReference>
<dbReference type="EC" id="3.6.4.13" evidence="1"/>
<protein>
    <submittedName>
        <fullName evidence="1">ATP-dependent DNA helicase chl1</fullName>
        <ecNumber evidence="1">3.6.4.13</ecNumber>
    </submittedName>
</protein>
<sequence>MLGLAGKDDRQPPPMGEIPLSGQDFGFPYPTPYQIQLDFMQNLYQAIEAGKFGIFESPTGTGKSLSLICGALKWLKDHEERESNDSAETSSKDGSGPDNGEPDWIKKFRAERQKKKATREKEELQKRYDEWVEWVRAKEQQQQQRHGKKVHKSGGGDGGSIKGNTGIGKDEDSEDDLVVEDYRSDDQGESGRTFSGRSRWSGPRYSDQVAKLLDKYDNRDIIFDDEADDSNRFHERPLQPHTTKIIFASRTHSQLSQFISELRRTTYWKEDKVVTIPLGSRMQLCINDAVRRNAKGSVTRMNEKCLDMQQKGGIHRCRYLPSGEVPMLDFCDGIKHELLDIEELATEGRRGQICPYYGARAQIASARVVTLPYNLLLLRSARESLGLVLKDNVVIIDEAHNLVDAITSMHSVTLKASTISVGIRLFEAYYKRYWNRLKGSNVVYIRQIITMLKALDRYLQIETQRLQNQDSSGGARAGTSGEAGKAATLSRVMTTNDLLHAVRVDNINVYKLDQYFRDSQIARKLNMFIERINPLETDTAEKDLQPIPRRQKKAKRTYGQRADNLSDDKELKQGNRNAGVVQLAAGSATTHVSNIESFFNCLGQPNVNEGRIFLNISRPAISGSERGAVDGLGEGADAELRHTLLDPSDSFSSVLREARAVILAGGTMAPINTLLQQLQPSLTAIADHEDPARKPIHIFECGHVIPPHHIKPVVIGRGPTGSPLRFTFDKQQDPAAIREAGQALASLVNVIKGGVVVFFPSYGCLARMRRQWMAEGILARIERRKKVFCEPTSSASNLSASLWDGGDGPKGEAPDPGTTATVTTSIPSSVDQMLRLYAENITKTGGAVLFSVVGGKMSEGINFADDMGRAVVMIGLPYPNLHSPELLEKIRYIQGSSQNPLPAAHGLGGDGSGQLKMNERGNEFYINLCMRAVNQSIGRAIRHASDYAAIVFMDARYATPRISEKLPGWMLESAKPREGIGGSRLCEHDFGSALSEIARFFRSFSSNNDGISTSNECRG</sequence>
<keyword evidence="1" id="KW-0547">Nucleotide-binding</keyword>
<evidence type="ECO:0000313" key="2">
    <source>
        <dbReference type="Proteomes" id="UP001145114"/>
    </source>
</evidence>
<comment type="caution">
    <text evidence="1">The sequence shown here is derived from an EMBL/GenBank/DDBJ whole genome shotgun (WGS) entry which is preliminary data.</text>
</comment>
<evidence type="ECO:0000313" key="1">
    <source>
        <dbReference type="EMBL" id="KAJ1675151.1"/>
    </source>
</evidence>
<gene>
    <name evidence="1" type="primary">CHL1</name>
    <name evidence="1" type="ORF">EV182_001832</name>
</gene>
<keyword evidence="1" id="KW-0378">Hydrolase</keyword>